<evidence type="ECO:0000256" key="2">
    <source>
        <dbReference type="ARBA" id="ARBA00022475"/>
    </source>
</evidence>
<feature type="transmembrane region" description="Helical" evidence="8">
    <location>
        <begin position="220"/>
        <end position="237"/>
    </location>
</feature>
<reference evidence="9 10" key="1">
    <citation type="journal article" date="2016" name="Nat. Commun.">
        <title>Thousands of microbial genomes shed light on interconnected biogeochemical processes in an aquifer system.</title>
        <authorList>
            <person name="Anantharaman K."/>
            <person name="Brown C.T."/>
            <person name="Hug L.A."/>
            <person name="Sharon I."/>
            <person name="Castelle C.J."/>
            <person name="Probst A.J."/>
            <person name="Thomas B.C."/>
            <person name="Singh A."/>
            <person name="Wilkins M.J."/>
            <person name="Karaoz U."/>
            <person name="Brodie E.L."/>
            <person name="Williams K.H."/>
            <person name="Hubbard S.S."/>
            <person name="Banfield J.F."/>
        </authorList>
    </citation>
    <scope>NUCLEOTIDE SEQUENCE [LARGE SCALE GENOMIC DNA]</scope>
</reference>
<dbReference type="GO" id="GO:0071555">
    <property type="term" value="P:cell wall organization"/>
    <property type="evidence" value="ECO:0007669"/>
    <property type="project" value="TreeGrafter"/>
</dbReference>
<keyword evidence="4 8" id="KW-0812">Transmembrane</keyword>
<evidence type="ECO:0000313" key="10">
    <source>
        <dbReference type="Proteomes" id="UP000177328"/>
    </source>
</evidence>
<comment type="cofactor">
    <cofactor evidence="7">
        <name>Mg(2+)</name>
        <dbReference type="ChEBI" id="CHEBI:18420"/>
    </cofactor>
</comment>
<dbReference type="Proteomes" id="UP000177328">
    <property type="component" value="Unassembled WGS sequence"/>
</dbReference>
<name>A0A1F5KGV8_9BACT</name>
<feature type="transmembrane region" description="Helical" evidence="8">
    <location>
        <begin position="159"/>
        <end position="178"/>
    </location>
</feature>
<dbReference type="AlphaFoldDB" id="A0A1F5KGV8"/>
<keyword evidence="3" id="KW-0808">Transferase</keyword>
<evidence type="ECO:0000256" key="1">
    <source>
        <dbReference type="ARBA" id="ARBA00004651"/>
    </source>
</evidence>
<protein>
    <recommendedName>
        <fullName evidence="11">Undecaprenyl-phosphate alpha-N-acetylglucosaminyl 1-phosphate transferase</fullName>
    </recommendedName>
</protein>
<keyword evidence="5 8" id="KW-1133">Transmembrane helix</keyword>
<feature type="transmembrane region" description="Helical" evidence="8">
    <location>
        <begin position="103"/>
        <end position="123"/>
    </location>
</feature>
<dbReference type="GO" id="GO:0005886">
    <property type="term" value="C:plasma membrane"/>
    <property type="evidence" value="ECO:0007669"/>
    <property type="project" value="UniProtKB-SubCell"/>
</dbReference>
<dbReference type="GO" id="GO:0016780">
    <property type="term" value="F:phosphotransferase activity, for other substituted phosphate groups"/>
    <property type="evidence" value="ECO:0007669"/>
    <property type="project" value="InterPro"/>
</dbReference>
<keyword evidence="6 8" id="KW-0472">Membrane</keyword>
<evidence type="ECO:0000256" key="4">
    <source>
        <dbReference type="ARBA" id="ARBA00022692"/>
    </source>
</evidence>
<dbReference type="GO" id="GO:0046872">
    <property type="term" value="F:metal ion binding"/>
    <property type="evidence" value="ECO:0007669"/>
    <property type="project" value="UniProtKB-KW"/>
</dbReference>
<dbReference type="PANTHER" id="PTHR22926:SF3">
    <property type="entry name" value="UNDECAPRENYL-PHOSPHATE ALPHA-N-ACETYLGLUCOSAMINYL 1-PHOSPHATE TRANSFERASE"/>
    <property type="match status" value="1"/>
</dbReference>
<feature type="transmembrane region" description="Helical" evidence="8">
    <location>
        <begin position="340"/>
        <end position="357"/>
    </location>
</feature>
<evidence type="ECO:0000256" key="7">
    <source>
        <dbReference type="PIRSR" id="PIRSR600715-1"/>
    </source>
</evidence>
<evidence type="ECO:0000256" key="5">
    <source>
        <dbReference type="ARBA" id="ARBA00022989"/>
    </source>
</evidence>
<feature type="transmembrane region" description="Helical" evidence="8">
    <location>
        <begin position="316"/>
        <end position="334"/>
    </location>
</feature>
<dbReference type="GO" id="GO:0044038">
    <property type="term" value="P:cell wall macromolecule biosynthetic process"/>
    <property type="evidence" value="ECO:0007669"/>
    <property type="project" value="TreeGrafter"/>
</dbReference>
<comment type="caution">
    <text evidence="9">The sequence shown here is derived from an EMBL/GenBank/DDBJ whole genome shotgun (WGS) entry which is preliminary data.</text>
</comment>
<feature type="transmembrane region" description="Helical" evidence="8">
    <location>
        <begin position="244"/>
        <end position="261"/>
    </location>
</feature>
<dbReference type="EMBL" id="MFDD01000014">
    <property type="protein sequence ID" value="OGE40035.1"/>
    <property type="molecule type" value="Genomic_DNA"/>
</dbReference>
<evidence type="ECO:0000256" key="8">
    <source>
        <dbReference type="SAM" id="Phobius"/>
    </source>
</evidence>
<dbReference type="GO" id="GO:0009103">
    <property type="term" value="P:lipopolysaccharide biosynthetic process"/>
    <property type="evidence" value="ECO:0007669"/>
    <property type="project" value="TreeGrafter"/>
</dbReference>
<evidence type="ECO:0008006" key="11">
    <source>
        <dbReference type="Google" id="ProtNLM"/>
    </source>
</evidence>
<evidence type="ECO:0000256" key="3">
    <source>
        <dbReference type="ARBA" id="ARBA00022679"/>
    </source>
</evidence>
<accession>A0A1F5KGV8</accession>
<dbReference type="CDD" id="cd06853">
    <property type="entry name" value="GT_WecA_like"/>
    <property type="match status" value="1"/>
</dbReference>
<keyword evidence="2" id="KW-1003">Cell membrane</keyword>
<keyword evidence="7" id="KW-0460">Magnesium</keyword>
<feature type="transmembrane region" description="Helical" evidence="8">
    <location>
        <begin position="190"/>
        <end position="208"/>
    </location>
</feature>
<evidence type="ECO:0000313" key="9">
    <source>
        <dbReference type="EMBL" id="OGE40035.1"/>
    </source>
</evidence>
<proteinExistence type="predicted"/>
<feature type="transmembrane region" description="Helical" evidence="8">
    <location>
        <begin position="6"/>
        <end position="26"/>
    </location>
</feature>
<dbReference type="InterPro" id="IPR000715">
    <property type="entry name" value="Glycosyl_transferase_4"/>
</dbReference>
<gene>
    <name evidence="9" type="ORF">A3D25_04505</name>
</gene>
<keyword evidence="7" id="KW-0479">Metal-binding</keyword>
<feature type="binding site" evidence="7">
    <location>
        <position position="179"/>
    </location>
    <ligand>
        <name>Mg(2+)</name>
        <dbReference type="ChEBI" id="CHEBI:18420"/>
    </ligand>
</feature>
<evidence type="ECO:0000256" key="6">
    <source>
        <dbReference type="ARBA" id="ARBA00023136"/>
    </source>
</evidence>
<comment type="subcellular location">
    <subcellularLocation>
        <location evidence="1">Cell membrane</location>
        <topology evidence="1">Multi-pass membrane protein</topology>
    </subcellularLocation>
</comment>
<feature type="transmembrane region" description="Helical" evidence="8">
    <location>
        <begin position="47"/>
        <end position="67"/>
    </location>
</feature>
<feature type="transmembrane region" description="Helical" evidence="8">
    <location>
        <begin position="73"/>
        <end position="91"/>
    </location>
</feature>
<dbReference type="Pfam" id="PF00953">
    <property type="entry name" value="Glycos_transf_4"/>
    <property type="match status" value="1"/>
</dbReference>
<organism evidence="9 10">
    <name type="scientific">Candidatus Daviesbacteria bacterium RIFCSPHIGHO2_02_FULL_43_12</name>
    <dbReference type="NCBI Taxonomy" id="1797776"/>
    <lineage>
        <taxon>Bacteria</taxon>
        <taxon>Candidatus Daviesiibacteriota</taxon>
    </lineage>
</organism>
<dbReference type="PANTHER" id="PTHR22926">
    <property type="entry name" value="PHOSPHO-N-ACETYLMURAMOYL-PENTAPEPTIDE-TRANSFERASE"/>
    <property type="match status" value="1"/>
</dbReference>
<sequence>MDILFVFALACLLTAAFVPVTIKIAERFGLIDNPSIRPHPAHVHTKITPRAGGLAIYVGIVVTSLLLLPLTKYLVGIVIGSTILLILGLIDDRVRTFNPYLRLCLLFLAAGAAVISGIGITYVNNPLIGFLQLGPPFNEQILRLDQIIIPINIFGSHNIVLFADIFAFLWIVTLTQVINWSKGVDGQMPSITLTSAVILGLLSLKLFLAGDPNQLNVGKLAFIVAGSSLGFLFFNWYPAKIQPGFSASTILAFLLAILSILSGAKLATALLVMAIPIIDFLYTFFRRIMQGRSPVWGDRGHLHHKLLALGWSPQRISLFYMATSFILGGISLFANAEGKFFALLSVTIVVLLFIVWINSFGDLSKRPGLDNGSKT</sequence>